<dbReference type="Proteomes" id="UP000537775">
    <property type="component" value="Unassembled WGS sequence"/>
</dbReference>
<dbReference type="Pfam" id="PF00535">
    <property type="entry name" value="Glycos_transf_2"/>
    <property type="match status" value="1"/>
</dbReference>
<feature type="compositionally biased region" description="Polar residues" evidence="1">
    <location>
        <begin position="239"/>
        <end position="249"/>
    </location>
</feature>
<dbReference type="InterPro" id="IPR029044">
    <property type="entry name" value="Nucleotide-diphossugar_trans"/>
</dbReference>
<evidence type="ECO:0000256" key="1">
    <source>
        <dbReference type="SAM" id="MobiDB-lite"/>
    </source>
</evidence>
<gene>
    <name evidence="3" type="ORF">HD594_000191</name>
</gene>
<reference evidence="3 4" key="1">
    <citation type="submission" date="2020-08" db="EMBL/GenBank/DDBJ databases">
        <title>Sequencing the genomes of 1000 actinobacteria strains.</title>
        <authorList>
            <person name="Klenk H.-P."/>
        </authorList>
    </citation>
    <scope>NUCLEOTIDE SEQUENCE [LARGE SCALE GENOMIC DNA]</scope>
    <source>
        <strain evidence="3 4">DSM 12511</strain>
    </source>
</reference>
<comment type="caution">
    <text evidence="3">The sequence shown here is derived from an EMBL/GenBank/DDBJ whole genome shotgun (WGS) entry which is preliminary data.</text>
</comment>
<dbReference type="EMBL" id="JACHML010000001">
    <property type="protein sequence ID" value="MBB6389878.1"/>
    <property type="molecule type" value="Genomic_DNA"/>
</dbReference>
<evidence type="ECO:0000313" key="3">
    <source>
        <dbReference type="EMBL" id="MBB6389878.1"/>
    </source>
</evidence>
<evidence type="ECO:0000313" key="4">
    <source>
        <dbReference type="Proteomes" id="UP000537775"/>
    </source>
</evidence>
<proteinExistence type="predicted"/>
<dbReference type="GO" id="GO:0016758">
    <property type="term" value="F:hexosyltransferase activity"/>
    <property type="evidence" value="ECO:0007669"/>
    <property type="project" value="UniProtKB-ARBA"/>
</dbReference>
<dbReference type="PANTHER" id="PTHR22916:SF3">
    <property type="entry name" value="UDP-GLCNAC:BETAGAL BETA-1,3-N-ACETYLGLUCOSAMINYLTRANSFERASE-LIKE PROTEIN 1"/>
    <property type="match status" value="1"/>
</dbReference>
<dbReference type="InterPro" id="IPR001173">
    <property type="entry name" value="Glyco_trans_2-like"/>
</dbReference>
<dbReference type="Gene3D" id="3.90.550.10">
    <property type="entry name" value="Spore Coat Polysaccharide Biosynthesis Protein SpsA, Chain A"/>
    <property type="match status" value="1"/>
</dbReference>
<dbReference type="PANTHER" id="PTHR22916">
    <property type="entry name" value="GLYCOSYLTRANSFERASE"/>
    <property type="match status" value="1"/>
</dbReference>
<dbReference type="AlphaFoldDB" id="A0A7X0FLU5"/>
<evidence type="ECO:0000259" key="2">
    <source>
        <dbReference type="Pfam" id="PF00535"/>
    </source>
</evidence>
<accession>A0A7X0FLU5</accession>
<dbReference type="RefSeq" id="WP_184749158.1">
    <property type="nucleotide sequence ID" value="NZ_BAAAJR010000008.1"/>
</dbReference>
<sequence>MTASVSVAMPVYNGERFLRAQLESIVDQTVRPGEIVIADDGSTDGTVELVRDFARSSPVPVILLGGDHVGLNRNLARALEGCTGEAIALCDQDDLWDPRKLEAAASAFEDPGTAMWFSDAALIDQEGEPTGRRLWSIGRVDDETVRSLQGTTQGVRRLIHGGIWGSTMVIRRSLLELVLPFPAELDPPDHLVLHDAWITVLAYAHGDFVADPRPLTLYRTHAGQTTRALRDAKKGTEPQGRSASAAKQLTQDVGRSSLVIGRLQQHESAWAPHRRDDVRELARWNAHLKVRSSPRGPRRTWDVLAQAASGNYRRYGRGMRTALADVVGARGSAG</sequence>
<organism evidence="3 4">
    <name type="scientific">Microbacterium thalassium</name>
    <dbReference type="NCBI Taxonomy" id="362649"/>
    <lineage>
        <taxon>Bacteria</taxon>
        <taxon>Bacillati</taxon>
        <taxon>Actinomycetota</taxon>
        <taxon>Actinomycetes</taxon>
        <taxon>Micrococcales</taxon>
        <taxon>Microbacteriaceae</taxon>
        <taxon>Microbacterium</taxon>
    </lineage>
</organism>
<keyword evidence="4" id="KW-1185">Reference proteome</keyword>
<feature type="region of interest" description="Disordered" evidence="1">
    <location>
        <begin position="228"/>
        <end position="249"/>
    </location>
</feature>
<name>A0A7X0FLU5_9MICO</name>
<protein>
    <recommendedName>
        <fullName evidence="2">Glycosyltransferase 2-like domain-containing protein</fullName>
    </recommendedName>
</protein>
<feature type="domain" description="Glycosyltransferase 2-like" evidence="2">
    <location>
        <begin position="6"/>
        <end position="176"/>
    </location>
</feature>
<dbReference type="SUPFAM" id="SSF53448">
    <property type="entry name" value="Nucleotide-diphospho-sugar transferases"/>
    <property type="match status" value="1"/>
</dbReference>
<dbReference type="CDD" id="cd04196">
    <property type="entry name" value="GT_2_like_d"/>
    <property type="match status" value="1"/>
</dbReference>